<accession>A0A072UBG2</accession>
<reference evidence="1 3" key="1">
    <citation type="journal article" date="2011" name="Nature">
        <title>The Medicago genome provides insight into the evolution of rhizobial symbioses.</title>
        <authorList>
            <person name="Young N.D."/>
            <person name="Debelle F."/>
            <person name="Oldroyd G.E."/>
            <person name="Geurts R."/>
            <person name="Cannon S.B."/>
            <person name="Udvardi M.K."/>
            <person name="Benedito V.A."/>
            <person name="Mayer K.F."/>
            <person name="Gouzy J."/>
            <person name="Schoof H."/>
            <person name="Van de Peer Y."/>
            <person name="Proost S."/>
            <person name="Cook D.R."/>
            <person name="Meyers B.C."/>
            <person name="Spannagl M."/>
            <person name="Cheung F."/>
            <person name="De Mita S."/>
            <person name="Krishnakumar V."/>
            <person name="Gundlach H."/>
            <person name="Zhou S."/>
            <person name="Mudge J."/>
            <person name="Bharti A.K."/>
            <person name="Murray J.D."/>
            <person name="Naoumkina M.A."/>
            <person name="Rosen B."/>
            <person name="Silverstein K.A."/>
            <person name="Tang H."/>
            <person name="Rombauts S."/>
            <person name="Zhao P.X."/>
            <person name="Zhou P."/>
            <person name="Barbe V."/>
            <person name="Bardou P."/>
            <person name="Bechner M."/>
            <person name="Bellec A."/>
            <person name="Berger A."/>
            <person name="Berges H."/>
            <person name="Bidwell S."/>
            <person name="Bisseling T."/>
            <person name="Choisne N."/>
            <person name="Couloux A."/>
            <person name="Denny R."/>
            <person name="Deshpande S."/>
            <person name="Dai X."/>
            <person name="Doyle J.J."/>
            <person name="Dudez A.M."/>
            <person name="Farmer A.D."/>
            <person name="Fouteau S."/>
            <person name="Franken C."/>
            <person name="Gibelin C."/>
            <person name="Gish J."/>
            <person name="Goldstein S."/>
            <person name="Gonzalez A.J."/>
            <person name="Green P.J."/>
            <person name="Hallab A."/>
            <person name="Hartog M."/>
            <person name="Hua A."/>
            <person name="Humphray S.J."/>
            <person name="Jeong D.H."/>
            <person name="Jing Y."/>
            <person name="Jocker A."/>
            <person name="Kenton S.M."/>
            <person name="Kim D.J."/>
            <person name="Klee K."/>
            <person name="Lai H."/>
            <person name="Lang C."/>
            <person name="Lin S."/>
            <person name="Macmil S.L."/>
            <person name="Magdelenat G."/>
            <person name="Matthews L."/>
            <person name="McCorrison J."/>
            <person name="Monaghan E.L."/>
            <person name="Mun J.H."/>
            <person name="Najar F.Z."/>
            <person name="Nicholson C."/>
            <person name="Noirot C."/>
            <person name="O'Bleness M."/>
            <person name="Paule C.R."/>
            <person name="Poulain J."/>
            <person name="Prion F."/>
            <person name="Qin B."/>
            <person name="Qu C."/>
            <person name="Retzel E.F."/>
            <person name="Riddle C."/>
            <person name="Sallet E."/>
            <person name="Samain S."/>
            <person name="Samson N."/>
            <person name="Sanders I."/>
            <person name="Saurat O."/>
            <person name="Scarpelli C."/>
            <person name="Schiex T."/>
            <person name="Segurens B."/>
            <person name="Severin A.J."/>
            <person name="Sherrier D.J."/>
            <person name="Shi R."/>
            <person name="Sims S."/>
            <person name="Singer S.R."/>
            <person name="Sinharoy S."/>
            <person name="Sterck L."/>
            <person name="Viollet A."/>
            <person name="Wang B.B."/>
            <person name="Wang K."/>
            <person name="Wang M."/>
            <person name="Wang X."/>
            <person name="Warfsmann J."/>
            <person name="Weissenbach J."/>
            <person name="White D.D."/>
            <person name="White J.D."/>
            <person name="Wiley G.B."/>
            <person name="Wincker P."/>
            <person name="Xing Y."/>
            <person name="Yang L."/>
            <person name="Yao Z."/>
            <person name="Ying F."/>
            <person name="Zhai J."/>
            <person name="Zhou L."/>
            <person name="Zuber A."/>
            <person name="Denarie J."/>
            <person name="Dixon R.A."/>
            <person name="May G.D."/>
            <person name="Schwartz D.C."/>
            <person name="Rogers J."/>
            <person name="Quetier F."/>
            <person name="Town C.D."/>
            <person name="Roe B.A."/>
        </authorList>
    </citation>
    <scope>NUCLEOTIDE SEQUENCE [LARGE SCALE GENOMIC DNA]</scope>
    <source>
        <strain evidence="1">A17</strain>
        <strain evidence="2 3">cv. Jemalong A17</strain>
    </source>
</reference>
<dbReference type="Proteomes" id="UP000002051">
    <property type="component" value="Chromosome 6"/>
</dbReference>
<gene>
    <name evidence="1" type="ordered locus">MTR_6g053470</name>
</gene>
<dbReference type="AlphaFoldDB" id="A0A072UBG2"/>
<evidence type="ECO:0000313" key="2">
    <source>
        <dbReference type="EnsemblPlants" id="KEH26383"/>
    </source>
</evidence>
<reference evidence="2" key="3">
    <citation type="submission" date="2015-04" db="UniProtKB">
        <authorList>
            <consortium name="EnsemblPlants"/>
        </authorList>
    </citation>
    <scope>IDENTIFICATION</scope>
    <source>
        <strain evidence="2">cv. Jemalong A17</strain>
    </source>
</reference>
<sequence length="78" mass="8592">MRLLGRSNLVGRQAAPADRTVIPTCGVYTNLVDLGHSSHTLLPLDSSTNGKLYQRLPYQEVEDNGLIRFTPPGVCFSY</sequence>
<reference evidence="1 3" key="2">
    <citation type="journal article" date="2014" name="BMC Genomics">
        <title>An improved genome release (version Mt4.0) for the model legume Medicago truncatula.</title>
        <authorList>
            <person name="Tang H."/>
            <person name="Krishnakumar V."/>
            <person name="Bidwell S."/>
            <person name="Rosen B."/>
            <person name="Chan A."/>
            <person name="Zhou S."/>
            <person name="Gentzbittel L."/>
            <person name="Childs K.L."/>
            <person name="Yandell M."/>
            <person name="Gundlach H."/>
            <person name="Mayer K.F."/>
            <person name="Schwartz D.C."/>
            <person name="Town C.D."/>
        </authorList>
    </citation>
    <scope>GENOME REANNOTATION</scope>
    <source>
        <strain evidence="1">A17</strain>
        <strain evidence="2 3">cv. Jemalong A17</strain>
    </source>
</reference>
<protein>
    <submittedName>
        <fullName evidence="1 2">Uncharacterized protein</fullName>
    </submittedName>
</protein>
<evidence type="ECO:0000313" key="3">
    <source>
        <dbReference type="Proteomes" id="UP000002051"/>
    </source>
</evidence>
<organism evidence="1 3">
    <name type="scientific">Medicago truncatula</name>
    <name type="common">Barrel medic</name>
    <name type="synonym">Medicago tribuloides</name>
    <dbReference type="NCBI Taxonomy" id="3880"/>
    <lineage>
        <taxon>Eukaryota</taxon>
        <taxon>Viridiplantae</taxon>
        <taxon>Streptophyta</taxon>
        <taxon>Embryophyta</taxon>
        <taxon>Tracheophyta</taxon>
        <taxon>Spermatophyta</taxon>
        <taxon>Magnoliopsida</taxon>
        <taxon>eudicotyledons</taxon>
        <taxon>Gunneridae</taxon>
        <taxon>Pentapetalae</taxon>
        <taxon>rosids</taxon>
        <taxon>fabids</taxon>
        <taxon>Fabales</taxon>
        <taxon>Fabaceae</taxon>
        <taxon>Papilionoideae</taxon>
        <taxon>50 kb inversion clade</taxon>
        <taxon>NPAAA clade</taxon>
        <taxon>Hologalegina</taxon>
        <taxon>IRL clade</taxon>
        <taxon>Trifolieae</taxon>
        <taxon>Medicago</taxon>
    </lineage>
</organism>
<dbReference type="HOGENOM" id="CLU_2625726_0_0_1"/>
<dbReference type="EMBL" id="CM001222">
    <property type="protein sequence ID" value="KEH26383.1"/>
    <property type="molecule type" value="Genomic_DNA"/>
</dbReference>
<evidence type="ECO:0000313" key="1">
    <source>
        <dbReference type="EMBL" id="KEH26383.1"/>
    </source>
</evidence>
<dbReference type="EnsemblPlants" id="KEH26383">
    <property type="protein sequence ID" value="KEH26383"/>
    <property type="gene ID" value="MTR_6g053470"/>
</dbReference>
<name>A0A072UBG2_MEDTR</name>
<keyword evidence="3" id="KW-1185">Reference proteome</keyword>
<proteinExistence type="predicted"/>